<reference evidence="1 2" key="1">
    <citation type="submission" date="2018-02" db="EMBL/GenBank/DDBJ databases">
        <title>The genomes of Aspergillus section Nigri reveals drivers in fungal speciation.</title>
        <authorList>
            <consortium name="DOE Joint Genome Institute"/>
            <person name="Vesth T.C."/>
            <person name="Nybo J."/>
            <person name="Theobald S."/>
            <person name="Brandl J."/>
            <person name="Frisvad J.C."/>
            <person name="Nielsen K.F."/>
            <person name="Lyhne E.K."/>
            <person name="Kogle M.E."/>
            <person name="Kuo A."/>
            <person name="Riley R."/>
            <person name="Clum A."/>
            <person name="Nolan M."/>
            <person name="Lipzen A."/>
            <person name="Salamov A."/>
            <person name="Henrissat B."/>
            <person name="Wiebenga A."/>
            <person name="De vries R.P."/>
            <person name="Grigoriev I.V."/>
            <person name="Mortensen U.H."/>
            <person name="Andersen M.R."/>
            <person name="Baker S.E."/>
        </authorList>
    </citation>
    <scope>NUCLEOTIDE SEQUENCE [LARGE SCALE GENOMIC DNA]</scope>
    <source>
        <strain evidence="1 2">CBS 121057</strain>
    </source>
</reference>
<evidence type="ECO:0000313" key="2">
    <source>
        <dbReference type="Proteomes" id="UP000248423"/>
    </source>
</evidence>
<accession>A0A319EPP6</accession>
<protein>
    <submittedName>
        <fullName evidence="1">Uncharacterized protein</fullName>
    </submittedName>
</protein>
<dbReference type="Proteomes" id="UP000248423">
    <property type="component" value="Unassembled WGS sequence"/>
</dbReference>
<evidence type="ECO:0000313" key="1">
    <source>
        <dbReference type="EMBL" id="PYI08778.1"/>
    </source>
</evidence>
<dbReference type="OrthoDB" id="4503779at2759"/>
<dbReference type="AlphaFoldDB" id="A0A319EPP6"/>
<keyword evidence="2" id="KW-1185">Reference proteome</keyword>
<gene>
    <name evidence="1" type="ORF">BO78DRAFT_416376</name>
</gene>
<sequence>MTLYWYRQRRVRGAPSELVIVLPGSPSRPTFFLSTLQIEQLARRYPNLHHLKRIVLTPLITILKSPSTMQASNMEFLQTFASQASTTVQVCVDPMHISAKGFMQLSVQTNIEIPMQPSVEAFTQTSAIHPSIHPSTIHPSMQPSGIQVPNIQPAIAATQPSTRTYPILSFFQRLSKWSSEQLDALNISQHDMVTPSVLIGEEYIPTNRDRVYINLLRAFTGPSEYDIAEYDPTSDVMKSNPLESIFQHLSMVFDIEYKGERVPSTADILIKQLGVRFDLFKDNFIIEQKNIPFHLRKFNVRGALHSHGGIYHLSDEKRNFPLVVFAPTPEKRHLHHPRPRPHELASLLLPMSTEYNHGKQRPKYTSFCISAVGTEYRITRADASHTYFEDLRHGRPTTEKLLVLRTDVYNLLFGEHRRAFFEAFWAMCVFLVGYWGEFGV</sequence>
<dbReference type="VEuPathDB" id="FungiDB:BO78DRAFT_416376"/>
<dbReference type="EMBL" id="KZ826332">
    <property type="protein sequence ID" value="PYI08778.1"/>
    <property type="molecule type" value="Genomic_DNA"/>
</dbReference>
<proteinExistence type="predicted"/>
<name>A0A319EPP6_ASPSB</name>
<organism evidence="1 2">
    <name type="scientific">Aspergillus sclerotiicarbonarius (strain CBS 121057 / IBT 28362)</name>
    <dbReference type="NCBI Taxonomy" id="1448318"/>
    <lineage>
        <taxon>Eukaryota</taxon>
        <taxon>Fungi</taxon>
        <taxon>Dikarya</taxon>
        <taxon>Ascomycota</taxon>
        <taxon>Pezizomycotina</taxon>
        <taxon>Eurotiomycetes</taxon>
        <taxon>Eurotiomycetidae</taxon>
        <taxon>Eurotiales</taxon>
        <taxon>Aspergillaceae</taxon>
        <taxon>Aspergillus</taxon>
        <taxon>Aspergillus subgen. Circumdati</taxon>
    </lineage>
</organism>